<evidence type="ECO:0000313" key="2">
    <source>
        <dbReference type="Proteomes" id="UP000659344"/>
    </source>
</evidence>
<dbReference type="Proteomes" id="UP000659344">
    <property type="component" value="Unassembled WGS sequence"/>
</dbReference>
<sequence>MTNDTKYLCEFIRKETGLYVSDGAMFGGNGNYFIRLNYACPKARLEDGLQRLKKGILEFQSSTSA</sequence>
<name>A0ABQ1YDY6_9BACL</name>
<keyword evidence="2" id="KW-1185">Reference proteome</keyword>
<evidence type="ECO:0000313" key="1">
    <source>
        <dbReference type="EMBL" id="GGH20892.1"/>
    </source>
</evidence>
<proteinExistence type="predicted"/>
<comment type="caution">
    <text evidence="1">The sequence shown here is derived from an EMBL/GenBank/DDBJ whole genome shotgun (WGS) entry which is preliminary data.</text>
</comment>
<dbReference type="Gene3D" id="3.90.1150.10">
    <property type="entry name" value="Aspartate Aminotransferase, domain 1"/>
    <property type="match status" value="1"/>
</dbReference>
<dbReference type="InterPro" id="IPR015422">
    <property type="entry name" value="PyrdxlP-dep_Trfase_small"/>
</dbReference>
<organism evidence="1 2">
    <name type="scientific">Paenibacillus segetis</name>
    <dbReference type="NCBI Taxonomy" id="1325360"/>
    <lineage>
        <taxon>Bacteria</taxon>
        <taxon>Bacillati</taxon>
        <taxon>Bacillota</taxon>
        <taxon>Bacilli</taxon>
        <taxon>Bacillales</taxon>
        <taxon>Paenibacillaceae</taxon>
        <taxon>Paenibacillus</taxon>
    </lineage>
</organism>
<accession>A0ABQ1YDY6</accession>
<dbReference type="InterPro" id="IPR015424">
    <property type="entry name" value="PyrdxlP-dep_Trfase"/>
</dbReference>
<reference evidence="2" key="1">
    <citation type="journal article" date="2019" name="Int. J. Syst. Evol. Microbiol.">
        <title>The Global Catalogue of Microorganisms (GCM) 10K type strain sequencing project: providing services to taxonomists for standard genome sequencing and annotation.</title>
        <authorList>
            <consortium name="The Broad Institute Genomics Platform"/>
            <consortium name="The Broad Institute Genome Sequencing Center for Infectious Disease"/>
            <person name="Wu L."/>
            <person name="Ma J."/>
        </authorList>
    </citation>
    <scope>NUCLEOTIDE SEQUENCE [LARGE SCALE GENOMIC DNA]</scope>
    <source>
        <strain evidence="2">CGMCC 1.12769</strain>
    </source>
</reference>
<protein>
    <submittedName>
        <fullName evidence="1">Uncharacterized protein</fullName>
    </submittedName>
</protein>
<dbReference type="SUPFAM" id="SSF53383">
    <property type="entry name" value="PLP-dependent transferases"/>
    <property type="match status" value="1"/>
</dbReference>
<dbReference type="EMBL" id="BMFT01000001">
    <property type="protein sequence ID" value="GGH20892.1"/>
    <property type="molecule type" value="Genomic_DNA"/>
</dbReference>
<gene>
    <name evidence="1" type="ORF">GCM10008013_18510</name>
</gene>